<dbReference type="GO" id="GO:0005634">
    <property type="term" value="C:nucleus"/>
    <property type="evidence" value="ECO:0007669"/>
    <property type="project" value="TreeGrafter"/>
</dbReference>
<organism evidence="3 4">
    <name type="scientific">Caerostris darwini</name>
    <dbReference type="NCBI Taxonomy" id="1538125"/>
    <lineage>
        <taxon>Eukaryota</taxon>
        <taxon>Metazoa</taxon>
        <taxon>Ecdysozoa</taxon>
        <taxon>Arthropoda</taxon>
        <taxon>Chelicerata</taxon>
        <taxon>Arachnida</taxon>
        <taxon>Araneae</taxon>
        <taxon>Araneomorphae</taxon>
        <taxon>Entelegynae</taxon>
        <taxon>Araneoidea</taxon>
        <taxon>Araneidae</taxon>
        <taxon>Caerostris</taxon>
    </lineage>
</organism>
<feature type="compositionally biased region" description="Polar residues" evidence="2">
    <location>
        <begin position="111"/>
        <end position="124"/>
    </location>
</feature>
<dbReference type="GO" id="GO:0008284">
    <property type="term" value="P:positive regulation of cell population proliferation"/>
    <property type="evidence" value="ECO:0007669"/>
    <property type="project" value="TreeGrafter"/>
</dbReference>
<keyword evidence="4" id="KW-1185">Reference proteome</keyword>
<feature type="region of interest" description="Disordered" evidence="2">
    <location>
        <begin position="1"/>
        <end position="127"/>
    </location>
</feature>
<reference evidence="3 4" key="1">
    <citation type="submission" date="2021-06" db="EMBL/GenBank/DDBJ databases">
        <title>Caerostris darwini draft genome.</title>
        <authorList>
            <person name="Kono N."/>
            <person name="Arakawa K."/>
        </authorList>
    </citation>
    <scope>NUCLEOTIDE SEQUENCE [LARGE SCALE GENOMIC DNA]</scope>
</reference>
<evidence type="ECO:0000256" key="1">
    <source>
        <dbReference type="SAM" id="Coils"/>
    </source>
</evidence>
<keyword evidence="1" id="KW-0175">Coiled coil</keyword>
<feature type="region of interest" description="Disordered" evidence="2">
    <location>
        <begin position="298"/>
        <end position="341"/>
    </location>
</feature>
<feature type="region of interest" description="Disordered" evidence="2">
    <location>
        <begin position="733"/>
        <end position="753"/>
    </location>
</feature>
<proteinExistence type="predicted"/>
<sequence>MAESDKTLIEDGKLSNNNRKNSAPNIVPHASGSVHSDTHPTHHAAVSEPSTLKRKQTSFQITSVTVKGSRLSTDGGEDSADDLDESHTEDANSDILDCSRTTDIDNDQLSEDNNTNNDDASSFAPSIPVKCKKELPVKEGKENVVSAKFPSDASKIVKPNLPCENIQTECVKPPALPDQWQHRFRVVKIVRSEPFKRGRWLCMDFMDPPAPVTEAKAEIVETSVSSNIHMIGSLSDSIPADKIAHIYEISPSDTYPGSISVAAGSDKNQQPMYGIFLPVNNGQYPLITGMHSRVVHPSREREVKPQESAQTVTSTDRTIHHPSNTSISQQPQNVNVSSQPSQNIAVSLPQSQNTTTYVQQSQNISANLQQSQNITPNASIQPPQNIAQQPQNGSASKQQSQNVSISAHQAQNVTTTNVQHVQNIPANLQQSQNITTNIHQSQNVAVSLQQMGNLKQPQVSTDVPQNVSTNLQQQQNISSNLQQQQNIASNLQQQQNIASNLQQQQNINTSLQQQNINTSLQQPNINTSSQQQNISANHYQSQNTSHSTMTEIQHQAVTSLKSQAPVQPLSGIQSLPPSQNIVKDSVTVIPGDSTMKNLVNYATILPQSQMTQESQPLMQQNIQKQVVTPPQSISEIATKSVNEVSSKSQLGEVMVNQSIPKQQIPLVSMAQASHVGTQASSAVNIPEISSTSSIKNPETVVPSQVIQNHVETQELRTPPSTNLQVSQEVLSEIPSTKSEVNGEETSESVPSGTSTVAIDNKIEQAMDLVKSHLMFAVREEVDVLKEKITELMERISQLEYENNYLRANATQQTLEQLNQSQLLQQQQQNQPSIVSINSIPQVLQQPSQQQQLNIQNQQPTL</sequence>
<feature type="coiled-coil region" evidence="1">
    <location>
        <begin position="774"/>
        <end position="808"/>
    </location>
</feature>
<feature type="coiled-coil region" evidence="1">
    <location>
        <begin position="474"/>
        <end position="504"/>
    </location>
</feature>
<dbReference type="GO" id="GO:0006357">
    <property type="term" value="P:regulation of transcription by RNA polymerase II"/>
    <property type="evidence" value="ECO:0007669"/>
    <property type="project" value="InterPro"/>
</dbReference>
<gene>
    <name evidence="3" type="primary">TSC22D1</name>
    <name evidence="3" type="ORF">CDAR_302972</name>
</gene>
<accession>A0AAV4V3R2</accession>
<dbReference type="Pfam" id="PF01166">
    <property type="entry name" value="TSC22"/>
    <property type="match status" value="1"/>
</dbReference>
<feature type="region of interest" description="Disordered" evidence="2">
    <location>
        <begin position="375"/>
        <end position="407"/>
    </location>
</feature>
<dbReference type="PANTHER" id="PTHR46745:SF1">
    <property type="entry name" value="TSC22 DOMAIN FAMILY PROTEIN 1"/>
    <property type="match status" value="1"/>
</dbReference>
<dbReference type="GO" id="GO:0043066">
    <property type="term" value="P:negative regulation of apoptotic process"/>
    <property type="evidence" value="ECO:0007669"/>
    <property type="project" value="TreeGrafter"/>
</dbReference>
<dbReference type="InterPro" id="IPR000580">
    <property type="entry name" value="TSC22/Bun"/>
</dbReference>
<dbReference type="GO" id="GO:0005829">
    <property type="term" value="C:cytosol"/>
    <property type="evidence" value="ECO:0007669"/>
    <property type="project" value="TreeGrafter"/>
</dbReference>
<feature type="compositionally biased region" description="Polar residues" evidence="2">
    <location>
        <begin position="57"/>
        <end position="72"/>
    </location>
</feature>
<dbReference type="Gene3D" id="1.20.5.490">
    <property type="entry name" value="Single helix bin"/>
    <property type="match status" value="1"/>
</dbReference>
<name>A0AAV4V3R2_9ARAC</name>
<dbReference type="Proteomes" id="UP001054837">
    <property type="component" value="Unassembled WGS sequence"/>
</dbReference>
<protein>
    <submittedName>
        <fullName evidence="3">TSC22 domain family protein 1</fullName>
    </submittedName>
</protein>
<feature type="compositionally biased region" description="Polar residues" evidence="2">
    <location>
        <begin position="14"/>
        <end position="24"/>
    </location>
</feature>
<feature type="compositionally biased region" description="Acidic residues" evidence="2">
    <location>
        <begin position="75"/>
        <end position="84"/>
    </location>
</feature>
<feature type="compositionally biased region" description="Low complexity" evidence="2">
    <location>
        <begin position="326"/>
        <end position="341"/>
    </location>
</feature>
<comment type="caution">
    <text evidence="3">The sequence shown here is derived from an EMBL/GenBank/DDBJ whole genome shotgun (WGS) entry which is preliminary data.</text>
</comment>
<feature type="compositionally biased region" description="Polar residues" evidence="2">
    <location>
        <begin position="307"/>
        <end position="325"/>
    </location>
</feature>
<evidence type="ECO:0000313" key="4">
    <source>
        <dbReference type="Proteomes" id="UP001054837"/>
    </source>
</evidence>
<evidence type="ECO:0000256" key="2">
    <source>
        <dbReference type="SAM" id="MobiDB-lite"/>
    </source>
</evidence>
<dbReference type="SUPFAM" id="SSF58026">
    <property type="entry name" value="Delta-sleep-inducing peptide immunoreactive peptide"/>
    <property type="match status" value="1"/>
</dbReference>
<dbReference type="EMBL" id="BPLQ01012350">
    <property type="protein sequence ID" value="GIY64767.1"/>
    <property type="molecule type" value="Genomic_DNA"/>
</dbReference>
<dbReference type="AlphaFoldDB" id="A0AAV4V3R2"/>
<feature type="compositionally biased region" description="Basic and acidic residues" evidence="2">
    <location>
        <begin position="1"/>
        <end position="13"/>
    </location>
</feature>
<evidence type="ECO:0000313" key="3">
    <source>
        <dbReference type="EMBL" id="GIY64767.1"/>
    </source>
</evidence>
<dbReference type="CDD" id="cd21936">
    <property type="entry name" value="ZIP_TSC22D"/>
    <property type="match status" value="1"/>
</dbReference>
<feature type="compositionally biased region" description="Polar residues" evidence="2">
    <location>
        <begin position="393"/>
        <end position="407"/>
    </location>
</feature>
<feature type="compositionally biased region" description="Low complexity" evidence="2">
    <location>
        <begin position="380"/>
        <end position="392"/>
    </location>
</feature>
<dbReference type="PANTHER" id="PTHR46745">
    <property type="entry name" value="TSC22 DOMAIN FAMILY PROTEIN 1"/>
    <property type="match status" value="1"/>
</dbReference>